<dbReference type="EMBL" id="BAAFST010000006">
    <property type="protein sequence ID" value="GAB1290995.1"/>
    <property type="molecule type" value="Genomic_DNA"/>
</dbReference>
<keyword evidence="3" id="KW-0863">Zinc-finger</keyword>
<feature type="compositionally biased region" description="Basic and acidic residues" evidence="7">
    <location>
        <begin position="817"/>
        <end position="841"/>
    </location>
</feature>
<feature type="region of interest" description="Disordered" evidence="7">
    <location>
        <begin position="1948"/>
        <end position="1977"/>
    </location>
</feature>
<feature type="domain" description="RRM" evidence="9">
    <location>
        <begin position="738"/>
        <end position="808"/>
    </location>
</feature>
<dbReference type="InterPro" id="IPR033096">
    <property type="entry name" value="ZNF638_RRM1/2"/>
</dbReference>
<comment type="caution">
    <text evidence="11">The sequence shown here is derived from an EMBL/GenBank/DDBJ whole genome shotgun (WGS) entry which is preliminary data.</text>
</comment>
<dbReference type="PANTHER" id="PTHR15592">
    <property type="entry name" value="MATRIN 3/NUCLEAR PROTEIN 220-RELATED"/>
    <property type="match status" value="1"/>
</dbReference>
<feature type="compositionally biased region" description="Basic and acidic residues" evidence="7">
    <location>
        <begin position="900"/>
        <end position="916"/>
    </location>
</feature>
<evidence type="ECO:0000313" key="11">
    <source>
        <dbReference type="EMBL" id="GAB1290995.1"/>
    </source>
</evidence>
<evidence type="ECO:0000256" key="4">
    <source>
        <dbReference type="ARBA" id="ARBA00022833"/>
    </source>
</evidence>
<dbReference type="InterPro" id="IPR000690">
    <property type="entry name" value="Matrin/U1-C_Znf_C2H2"/>
</dbReference>
<feature type="region of interest" description="Disordered" evidence="7">
    <location>
        <begin position="1501"/>
        <end position="1544"/>
    </location>
</feature>
<feature type="signal peptide" evidence="8">
    <location>
        <begin position="1"/>
        <end position="20"/>
    </location>
</feature>
<dbReference type="SMART" id="SM00355">
    <property type="entry name" value="ZnF_C2H2"/>
    <property type="match status" value="2"/>
</dbReference>
<comment type="subcellular location">
    <subcellularLocation>
        <location evidence="1">Nucleus</location>
    </subcellularLocation>
</comment>
<feature type="region of interest" description="Disordered" evidence="7">
    <location>
        <begin position="1413"/>
        <end position="1434"/>
    </location>
</feature>
<keyword evidence="5" id="KW-0539">Nucleus</keyword>
<dbReference type="SUPFAM" id="SSF57667">
    <property type="entry name" value="beta-beta-alpha zinc fingers"/>
    <property type="match status" value="1"/>
</dbReference>
<feature type="region of interest" description="Disordered" evidence="7">
    <location>
        <begin position="153"/>
        <end position="210"/>
    </location>
</feature>
<keyword evidence="8" id="KW-0732">Signal</keyword>
<dbReference type="SMART" id="SM00451">
    <property type="entry name" value="ZnF_U1"/>
    <property type="match status" value="2"/>
</dbReference>
<dbReference type="InterPro" id="IPR000504">
    <property type="entry name" value="RRM_dom"/>
</dbReference>
<feature type="compositionally biased region" description="Basic and acidic residues" evidence="7">
    <location>
        <begin position="1097"/>
        <end position="1111"/>
    </location>
</feature>
<evidence type="ECO:0000259" key="10">
    <source>
        <dbReference type="PROSITE" id="PS50171"/>
    </source>
</evidence>
<dbReference type="Proteomes" id="UP001623349">
    <property type="component" value="Unassembled WGS sequence"/>
</dbReference>
<dbReference type="InterPro" id="IPR003604">
    <property type="entry name" value="Matrin/U1-like-C_Znf_C2H2"/>
</dbReference>
<feature type="compositionally biased region" description="Basic and acidic residues" evidence="7">
    <location>
        <begin position="1535"/>
        <end position="1544"/>
    </location>
</feature>
<feature type="region of interest" description="Disordered" evidence="7">
    <location>
        <begin position="1780"/>
        <end position="1834"/>
    </location>
</feature>
<dbReference type="CDD" id="cd12716">
    <property type="entry name" value="RRM1_2_NP220"/>
    <property type="match status" value="1"/>
</dbReference>
<evidence type="ECO:0000313" key="12">
    <source>
        <dbReference type="Proteomes" id="UP001623349"/>
    </source>
</evidence>
<feature type="compositionally biased region" description="Low complexity" evidence="7">
    <location>
        <begin position="387"/>
        <end position="397"/>
    </location>
</feature>
<gene>
    <name evidence="11" type="ORF">APTSU1_000622500</name>
</gene>
<dbReference type="InterPro" id="IPR035979">
    <property type="entry name" value="RBD_domain_sf"/>
</dbReference>
<dbReference type="PROSITE" id="PS50171">
    <property type="entry name" value="ZF_MATRIN"/>
    <property type="match status" value="1"/>
</dbReference>
<organism evidence="11 12">
    <name type="scientific">Apodemus speciosus</name>
    <name type="common">Large Japanese field mouse</name>
    <dbReference type="NCBI Taxonomy" id="105296"/>
    <lineage>
        <taxon>Eukaryota</taxon>
        <taxon>Metazoa</taxon>
        <taxon>Chordata</taxon>
        <taxon>Craniata</taxon>
        <taxon>Vertebrata</taxon>
        <taxon>Euteleostomi</taxon>
        <taxon>Mammalia</taxon>
        <taxon>Eutheria</taxon>
        <taxon>Euarchontoglires</taxon>
        <taxon>Glires</taxon>
        <taxon>Rodentia</taxon>
        <taxon>Myomorpha</taxon>
        <taxon>Muroidea</taxon>
        <taxon>Muridae</taxon>
        <taxon>Murinae</taxon>
        <taxon>Apodemus</taxon>
    </lineage>
</organism>
<dbReference type="PROSITE" id="PS00028">
    <property type="entry name" value="ZINC_FINGER_C2H2_1"/>
    <property type="match status" value="1"/>
</dbReference>
<feature type="compositionally biased region" description="Basic and acidic residues" evidence="7">
    <location>
        <begin position="666"/>
        <end position="677"/>
    </location>
</feature>
<feature type="region of interest" description="Disordered" evidence="7">
    <location>
        <begin position="1567"/>
        <end position="1602"/>
    </location>
</feature>
<proteinExistence type="predicted"/>
<evidence type="ECO:0000256" key="1">
    <source>
        <dbReference type="ARBA" id="ARBA00004123"/>
    </source>
</evidence>
<feature type="compositionally biased region" description="Polar residues" evidence="7">
    <location>
        <begin position="1458"/>
        <end position="1476"/>
    </location>
</feature>
<evidence type="ECO:0000256" key="8">
    <source>
        <dbReference type="SAM" id="SignalP"/>
    </source>
</evidence>
<feature type="chain" id="PRO_5045358405" evidence="8">
    <location>
        <begin position="21"/>
        <end position="1977"/>
    </location>
</feature>
<dbReference type="SMART" id="SM00360">
    <property type="entry name" value="RRM"/>
    <property type="match status" value="2"/>
</dbReference>
<evidence type="ECO:0000256" key="5">
    <source>
        <dbReference type="ARBA" id="ARBA00023242"/>
    </source>
</evidence>
<feature type="compositionally biased region" description="Basic and acidic residues" evidence="7">
    <location>
        <begin position="153"/>
        <end position="162"/>
    </location>
</feature>
<accession>A0ABQ0EVC3</accession>
<feature type="compositionally biased region" description="Basic and acidic residues" evidence="7">
    <location>
        <begin position="929"/>
        <end position="941"/>
    </location>
</feature>
<feature type="compositionally biased region" description="Basic and acidic residues" evidence="7">
    <location>
        <begin position="641"/>
        <end position="658"/>
    </location>
</feature>
<feature type="compositionally biased region" description="Low complexity" evidence="7">
    <location>
        <begin position="693"/>
        <end position="703"/>
    </location>
</feature>
<evidence type="ECO:0000256" key="6">
    <source>
        <dbReference type="PROSITE-ProRule" id="PRU00176"/>
    </source>
</evidence>
<evidence type="ECO:0000256" key="3">
    <source>
        <dbReference type="ARBA" id="ARBA00022771"/>
    </source>
</evidence>
<dbReference type="PROSITE" id="PS50102">
    <property type="entry name" value="RRM"/>
    <property type="match status" value="1"/>
</dbReference>
<feature type="region of interest" description="Disordered" evidence="7">
    <location>
        <begin position="1860"/>
        <end position="1915"/>
    </location>
</feature>
<feature type="region of interest" description="Disordered" evidence="7">
    <location>
        <begin position="636"/>
        <end position="735"/>
    </location>
</feature>
<dbReference type="InterPro" id="IPR036236">
    <property type="entry name" value="Znf_C2H2_sf"/>
</dbReference>
<feature type="region of interest" description="Disordered" evidence="7">
    <location>
        <begin position="892"/>
        <end position="955"/>
    </location>
</feature>
<feature type="compositionally biased region" description="Low complexity" evidence="7">
    <location>
        <begin position="1416"/>
        <end position="1429"/>
    </location>
</feature>
<feature type="compositionally biased region" description="Polar residues" evidence="7">
    <location>
        <begin position="1823"/>
        <end position="1834"/>
    </location>
</feature>
<protein>
    <submittedName>
        <fullName evidence="11">Zinc finger protein 638</fullName>
    </submittedName>
</protein>
<feature type="domain" description="Matrin-type" evidence="10">
    <location>
        <begin position="1927"/>
        <end position="1957"/>
    </location>
</feature>
<dbReference type="InterPro" id="IPR012677">
    <property type="entry name" value="Nucleotide-bd_a/b_plait_sf"/>
</dbReference>
<reference evidence="11 12" key="1">
    <citation type="submission" date="2024-08" db="EMBL/GenBank/DDBJ databases">
        <title>The draft genome of Apodemus speciosus.</title>
        <authorList>
            <person name="Nabeshima K."/>
            <person name="Suzuki S."/>
            <person name="Onuma M."/>
        </authorList>
    </citation>
    <scope>NUCLEOTIDE SEQUENCE [LARGE SCALE GENOMIC DNA]</scope>
    <source>
        <strain evidence="11">IB14-021</strain>
    </source>
</reference>
<feature type="region of interest" description="Disordered" evidence="7">
    <location>
        <begin position="1456"/>
        <end position="1479"/>
    </location>
</feature>
<keyword evidence="6" id="KW-0694">RNA-binding</keyword>
<feature type="compositionally biased region" description="Basic and acidic residues" evidence="7">
    <location>
        <begin position="1501"/>
        <end position="1520"/>
    </location>
</feature>
<dbReference type="InterPro" id="IPR013087">
    <property type="entry name" value="Znf_C2H2_type"/>
</dbReference>
<feature type="compositionally biased region" description="Basic and acidic residues" evidence="7">
    <location>
        <begin position="1789"/>
        <end position="1807"/>
    </location>
</feature>
<dbReference type="SUPFAM" id="SSF54928">
    <property type="entry name" value="RNA-binding domain, RBD"/>
    <property type="match status" value="2"/>
</dbReference>
<feature type="compositionally biased region" description="Basic and acidic residues" evidence="7">
    <location>
        <begin position="1887"/>
        <end position="1905"/>
    </location>
</feature>
<sequence>MGSSCYFVLFLENFAPLVNSLSLGIANPLLLGPSPLHFAQIKTQLALQQLNAVASNGSTPPYTLLNQAFLKVAMSRPRFNPRGTFPLQRPRAPNPPGMRPPGPFVRPGSMGLPRFYPAGRARGIPHRFPGHGSYQNMGPQRMNVQVTQHRTDPRLTKEKLDFPEAQQKKGKPHGSRWDDEPHITPPVEVKQSSVTQVTEQSPKVQSRYTKESASSILASFGLSNEDLEELSRYPDEQLTPENMPLILRDIRMRKMGRRLPNLPSHSRNKETLSNETVSSNVIDYGHASKYGYTEDPLEVRIYDPEIPTDEVKNEFQPQQSISATVSTPNVICNSLFPGEDVFRQMDFPGESSSQSFFPVESGTKMSGLHISGQSVLEPVKSISQSISQTVSQTTSQSLNPPSLNQPSFSSELISALSQQERIPQKSVISSADAHGGPRGSKKNYQSEADLPIRSPFGIVKASWLPKFTQAGAQKMKRLPTPSMMNDYYAASPRIFPHLCSLCNVECSHLKDWIQHQNTSTHIESCRQLRQQDILIGILRSSHPEEMRAIGKKMKLQEDVLIPPVPDILGDQAQVTESVDLEVQFVISIDQGVEVHEFATASFLNIDPDPDLDPDPGPVLHIVVEISLEEVRSPIGQLAQKGHQEDQTEDRKKALEDGGQRSIHGTEVTKQKHIETVDKGLSPAHKPKLPSGTKPSVKSVSSVKSDSHLGGHSAHKSKNLEDDTLPEVPRKDQSLSSNSIILVSELPEDGFTEEDIRKAFQPFGKISDVLLVPCRNEAYLEMEFRKTVTSIMKYIETMPLVIKGKSVKVCVPGKKKPQNKEMKKKPSDLKKSSASALKKETDASKIMETVTSTSSAKSGQIKSSTVKVNKSAGKSAGSVKSVVTVAAKGKASVKTAKSGKKSLEAKKSGNIKNKDSNKPVTVPANSEIKASTEDKATGKSAKESASGTLEVTEKEPVSKESEEMSVVFISNLPNKGYSTEEIYNLAKPFGALKDILVLSSHKKAYIEINKKSADSMVKFYTCFPISMDGNQLSISMAPEDVDLKDEEALFTTLIQESDPEVILQLESPESALSMYNFLKQNPQNIGDHVLTCTLSPKMDSEVPTKNDPELGKESTFSPDLKNSPVDESEVQTAADSSSVKPSEVEEETTSNIGTETSVHQEELGKEEPKQALFESDFAIQTLELEAQGAEVSIEIPLVASTPANIESFSENIDESALSQQMYTNDFEKEEAEVTNPETELSVSDSVFIEERNSKGILEDSPSETEDIFSGIAQPMVEAIAEVDKHETVSGVLPSVCIVTHVPGSYIEDEKVVSKKDIAEKGSVDEKEENEFNVKDTRTDLQVKTEKAEKNEADIFAEKLEKIIAAIREKPIESAVIKADPTKGVDQTSKPDETGKTSMLTVSHVYSSKSSIKATVVSSPKAKSTPSKTESQNIFPKPVLREQINAEKKVSAKEFGLLKNTRSGLAESNSKSKPTQIGVNRGCSGRISALQCKDSKVDYKDITKQSQETETKPPIMKRDDSNNKALALQNTKNSKNTTDRSSKSKEEPLFTFNLDEFVTVDEVIEEVNPSQAKQNPLKGKRKEALKISPSPELNLKKKKGKTSVPHSVEGELSFVTLDEIGEEEDSATQALVTVDEVIDEEELNMEEMVKNSNSLLTLDELIDQDDCLPHSGPKDVTVLSMAEEQDLQQERLVTVDEIGEVEESPDITFATLNAKRDKRDSIGFISSQMPEDPSTLVTVDEIQDDSSDFHLMTLDEVTEEDEDSLADFNNLKEELNFVTVDEVGDEEDGDNDSKVELAQGKIEHHTDKKGNRKRRAVDPKKTKLDSISQVGPGSETVTQKDLKTMTERHLAAKTPLKRVRIGKASPSQKVAEPAKGEEAFQISEGVDEAELKDSEPDEKRRKTEDSSVGKSVTSDVPGDLDFLVPKAGFFCPICSLFYSGEKAMANHCKSTRHRQNTEKFMAKQRKEKEQNETEERSSR</sequence>
<evidence type="ECO:0000259" key="9">
    <source>
        <dbReference type="PROSITE" id="PS50102"/>
    </source>
</evidence>
<evidence type="ECO:0000256" key="7">
    <source>
        <dbReference type="SAM" id="MobiDB-lite"/>
    </source>
</evidence>
<keyword evidence="4" id="KW-0862">Zinc</keyword>
<feature type="region of interest" description="Disordered" evidence="7">
    <location>
        <begin position="421"/>
        <end position="447"/>
    </location>
</feature>
<feature type="region of interest" description="Disordered" evidence="7">
    <location>
        <begin position="1095"/>
        <end position="1164"/>
    </location>
</feature>
<feature type="compositionally biased region" description="Basic and acidic residues" evidence="7">
    <location>
        <begin position="1953"/>
        <end position="1977"/>
    </location>
</feature>
<dbReference type="Gene3D" id="3.30.70.330">
    <property type="match status" value="2"/>
</dbReference>
<keyword evidence="2" id="KW-0479">Metal-binding</keyword>
<name>A0ABQ0EVC3_APOSI</name>
<keyword evidence="12" id="KW-1185">Reference proteome</keyword>
<feature type="compositionally biased region" description="Polar residues" evidence="7">
    <location>
        <begin position="190"/>
        <end position="210"/>
    </location>
</feature>
<evidence type="ECO:0000256" key="2">
    <source>
        <dbReference type="ARBA" id="ARBA00022723"/>
    </source>
</evidence>
<feature type="region of interest" description="Disordered" evidence="7">
    <location>
        <begin position="387"/>
        <end position="406"/>
    </location>
</feature>
<feature type="region of interest" description="Disordered" evidence="7">
    <location>
        <begin position="811"/>
        <end position="841"/>
    </location>
</feature>